<keyword evidence="2" id="KW-0450">Lipoyl</keyword>
<dbReference type="GO" id="GO:0005960">
    <property type="term" value="C:glycine cleavage complex"/>
    <property type="evidence" value="ECO:0007669"/>
    <property type="project" value="InterPro"/>
</dbReference>
<dbReference type="PATRIC" id="fig|1235802.3.peg.2293"/>
<comment type="similarity">
    <text evidence="1">Belongs to the GcvH family.</text>
</comment>
<dbReference type="PANTHER" id="PTHR11715:SF3">
    <property type="entry name" value="GLYCINE CLEAVAGE SYSTEM H PROTEIN-RELATED"/>
    <property type="match status" value="1"/>
</dbReference>
<dbReference type="PANTHER" id="PTHR11715">
    <property type="entry name" value="GLYCINE CLEAVAGE SYSTEM H PROTEIN"/>
    <property type="match status" value="1"/>
</dbReference>
<dbReference type="Proteomes" id="UP000012589">
    <property type="component" value="Unassembled WGS sequence"/>
</dbReference>
<dbReference type="InterPro" id="IPR011053">
    <property type="entry name" value="Single_hybrid_motif"/>
</dbReference>
<dbReference type="EMBL" id="AQFT01000067">
    <property type="protein sequence ID" value="EMZ27809.1"/>
    <property type="molecule type" value="Genomic_DNA"/>
</dbReference>
<dbReference type="Pfam" id="PF01597">
    <property type="entry name" value="GCV_H"/>
    <property type="match status" value="1"/>
</dbReference>
<evidence type="ECO:0000313" key="4">
    <source>
        <dbReference type="EMBL" id="EMZ27809.1"/>
    </source>
</evidence>
<protein>
    <recommendedName>
        <fullName evidence="3">Lipoyl-binding domain-containing protein</fullName>
    </recommendedName>
</protein>
<sequence>MNNEKKYSKNHVWSVIKENMAVLGLSAYAKEKLGNIVFLNLPDIGEVFCEGDVFGDVETVKTVSDLIIPLNGEILEINEELLKDPEKMKEDVDNDWLVKVKVEKYSNAYMNEAEYKDYIKSL</sequence>
<evidence type="ECO:0000313" key="5">
    <source>
        <dbReference type="Proteomes" id="UP000012589"/>
    </source>
</evidence>
<dbReference type="HOGENOM" id="CLU_097408_2_2_9"/>
<comment type="caution">
    <text evidence="4">The sequence shown here is derived from an EMBL/GenBank/DDBJ whole genome shotgun (WGS) entry which is preliminary data.</text>
</comment>
<dbReference type="OrthoDB" id="9796712at2"/>
<evidence type="ECO:0000259" key="3">
    <source>
        <dbReference type="PROSITE" id="PS50968"/>
    </source>
</evidence>
<dbReference type="STRING" id="1235802.C823_02158"/>
<feature type="domain" description="Lipoyl-binding" evidence="3">
    <location>
        <begin position="20"/>
        <end position="101"/>
    </location>
</feature>
<dbReference type="InterPro" id="IPR033753">
    <property type="entry name" value="GCV_H/Fam206"/>
</dbReference>
<dbReference type="PROSITE" id="PS50968">
    <property type="entry name" value="BIOTINYL_LIPOYL"/>
    <property type="match status" value="1"/>
</dbReference>
<dbReference type="InterPro" id="IPR000089">
    <property type="entry name" value="Biotin_lipoyl"/>
</dbReference>
<dbReference type="CDD" id="cd06848">
    <property type="entry name" value="GCS_H"/>
    <property type="match status" value="1"/>
</dbReference>
<reference evidence="4 5" key="1">
    <citation type="journal article" date="2014" name="Genome Announc.">
        <title>Draft genome sequences of the altered schaedler flora, a defined bacterial community from gnotobiotic mice.</title>
        <authorList>
            <person name="Wannemuehler M.J."/>
            <person name="Overstreet A.M."/>
            <person name="Ward D.V."/>
            <person name="Phillips G.J."/>
        </authorList>
    </citation>
    <scope>NUCLEOTIDE SEQUENCE [LARGE SCALE GENOMIC DNA]</scope>
    <source>
        <strain evidence="4 5">ASF492</strain>
    </source>
</reference>
<dbReference type="eggNOG" id="COG0509">
    <property type="taxonomic scope" value="Bacteria"/>
</dbReference>
<dbReference type="SUPFAM" id="SSF51230">
    <property type="entry name" value="Single hybrid motif"/>
    <property type="match status" value="1"/>
</dbReference>
<dbReference type="InterPro" id="IPR002930">
    <property type="entry name" value="GCV_H"/>
</dbReference>
<proteinExistence type="inferred from homology"/>
<gene>
    <name evidence="4" type="ORF">C823_02158</name>
</gene>
<dbReference type="PROSITE" id="PS00189">
    <property type="entry name" value="LIPOYL"/>
    <property type="match status" value="1"/>
</dbReference>
<accession>N2ATH9</accession>
<evidence type="ECO:0000256" key="2">
    <source>
        <dbReference type="ARBA" id="ARBA00022823"/>
    </source>
</evidence>
<dbReference type="Gene3D" id="2.40.50.100">
    <property type="match status" value="1"/>
</dbReference>
<name>N2ATH9_9FIRM</name>
<organism evidence="4 5">
    <name type="scientific">Eubacterium plexicaudatum ASF492</name>
    <dbReference type="NCBI Taxonomy" id="1235802"/>
    <lineage>
        <taxon>Bacteria</taxon>
        <taxon>Bacillati</taxon>
        <taxon>Bacillota</taxon>
        <taxon>Clostridia</taxon>
        <taxon>Eubacteriales</taxon>
        <taxon>Eubacteriaceae</taxon>
        <taxon>Eubacterium</taxon>
    </lineage>
</organism>
<dbReference type="GO" id="GO:0019464">
    <property type="term" value="P:glycine decarboxylation via glycine cleavage system"/>
    <property type="evidence" value="ECO:0007669"/>
    <property type="project" value="InterPro"/>
</dbReference>
<evidence type="ECO:0000256" key="1">
    <source>
        <dbReference type="ARBA" id="ARBA00009249"/>
    </source>
</evidence>
<dbReference type="InterPro" id="IPR003016">
    <property type="entry name" value="2-oxoA_DH_lipoyl-BS"/>
</dbReference>
<dbReference type="GO" id="GO:0005737">
    <property type="term" value="C:cytoplasm"/>
    <property type="evidence" value="ECO:0007669"/>
    <property type="project" value="TreeGrafter"/>
</dbReference>
<dbReference type="GO" id="GO:0009249">
    <property type="term" value="P:protein lipoylation"/>
    <property type="evidence" value="ECO:0007669"/>
    <property type="project" value="TreeGrafter"/>
</dbReference>
<dbReference type="AlphaFoldDB" id="N2ATH9"/>
<keyword evidence="5" id="KW-1185">Reference proteome</keyword>